<gene>
    <name evidence="2" type="ORF">RS130_00120</name>
</gene>
<dbReference type="CDD" id="cd00093">
    <property type="entry name" value="HTH_XRE"/>
    <property type="match status" value="1"/>
</dbReference>
<sequence length="82" mass="9262">MSRVSIGSQLQTNRTARHLTQTDIAKKLNCDRAAISRIENGKYQGSLQLLERYLNLLGLELFAAPIKPERPTLDNMDGIYDD</sequence>
<dbReference type="PROSITE" id="PS50943">
    <property type="entry name" value="HTH_CROC1"/>
    <property type="match status" value="1"/>
</dbReference>
<feature type="domain" description="HTH cro/C1-type" evidence="1">
    <location>
        <begin position="14"/>
        <end position="61"/>
    </location>
</feature>
<dbReference type="Proteomes" id="UP001247805">
    <property type="component" value="Unassembled WGS sequence"/>
</dbReference>
<dbReference type="Gene3D" id="1.10.260.40">
    <property type="entry name" value="lambda repressor-like DNA-binding domains"/>
    <property type="match status" value="1"/>
</dbReference>
<proteinExistence type="predicted"/>
<evidence type="ECO:0000313" key="2">
    <source>
        <dbReference type="EMBL" id="MDU0352519.1"/>
    </source>
</evidence>
<comment type="caution">
    <text evidence="2">The sequence shown here is derived from an EMBL/GenBank/DDBJ whole genome shotgun (WGS) entry which is preliminary data.</text>
</comment>
<dbReference type="SUPFAM" id="SSF47413">
    <property type="entry name" value="lambda repressor-like DNA-binding domains"/>
    <property type="match status" value="1"/>
</dbReference>
<dbReference type="Pfam" id="PF13560">
    <property type="entry name" value="HTH_31"/>
    <property type="match status" value="1"/>
</dbReference>
<dbReference type="InterPro" id="IPR001387">
    <property type="entry name" value="Cro/C1-type_HTH"/>
</dbReference>
<keyword evidence="3" id="KW-1185">Reference proteome</keyword>
<accession>A0ABU3SR87</accession>
<name>A0ABU3SR87_9ALTE</name>
<dbReference type="EMBL" id="JAWDIO010000001">
    <property type="protein sequence ID" value="MDU0352519.1"/>
    <property type="molecule type" value="Genomic_DNA"/>
</dbReference>
<dbReference type="RefSeq" id="WP_316024235.1">
    <property type="nucleotide sequence ID" value="NZ_JAWDIO010000001.1"/>
</dbReference>
<dbReference type="InterPro" id="IPR010982">
    <property type="entry name" value="Lambda_DNA-bd_dom_sf"/>
</dbReference>
<dbReference type="SMART" id="SM00530">
    <property type="entry name" value="HTH_XRE"/>
    <property type="match status" value="1"/>
</dbReference>
<reference evidence="2 3" key="1">
    <citation type="submission" date="2023-10" db="EMBL/GenBank/DDBJ databases">
        <title>Glaciecola aquimarina strain GGW-M5 nov., isolated from a coastal seawater.</title>
        <authorList>
            <person name="Bayburt H."/>
            <person name="Kim J.M."/>
            <person name="Choi B.J."/>
            <person name="Jeon C.O."/>
        </authorList>
    </citation>
    <scope>NUCLEOTIDE SEQUENCE [LARGE SCALE GENOMIC DNA]</scope>
    <source>
        <strain evidence="2 3">KCTC 32108</strain>
    </source>
</reference>
<protein>
    <submittedName>
        <fullName evidence="2">Helix-turn-helix transcriptional regulator</fullName>
    </submittedName>
</protein>
<organism evidence="2 3">
    <name type="scientific">Paraglaciecola aquimarina</name>
    <dbReference type="NCBI Taxonomy" id="1235557"/>
    <lineage>
        <taxon>Bacteria</taxon>
        <taxon>Pseudomonadati</taxon>
        <taxon>Pseudomonadota</taxon>
        <taxon>Gammaproteobacteria</taxon>
        <taxon>Alteromonadales</taxon>
        <taxon>Alteromonadaceae</taxon>
        <taxon>Paraglaciecola</taxon>
    </lineage>
</organism>
<evidence type="ECO:0000313" key="3">
    <source>
        <dbReference type="Proteomes" id="UP001247805"/>
    </source>
</evidence>
<evidence type="ECO:0000259" key="1">
    <source>
        <dbReference type="PROSITE" id="PS50943"/>
    </source>
</evidence>